<protein>
    <submittedName>
        <fullName evidence="2">Phosphopantetheine-binding protein</fullName>
    </submittedName>
</protein>
<dbReference type="Proteomes" id="UP001529380">
    <property type="component" value="Unassembled WGS sequence"/>
</dbReference>
<accession>A0ABT7UW99</accession>
<dbReference type="InterPro" id="IPR009081">
    <property type="entry name" value="PP-bd_ACP"/>
</dbReference>
<keyword evidence="3" id="KW-1185">Reference proteome</keyword>
<dbReference type="Pfam" id="PF00550">
    <property type="entry name" value="PP-binding"/>
    <property type="match status" value="1"/>
</dbReference>
<dbReference type="InterPro" id="IPR036736">
    <property type="entry name" value="ACP-like_sf"/>
</dbReference>
<sequence length="76" mass="8805">MEQIMEILKGIRPDVDFANEKKLIDDGILDSFDIITIVSEFNDAFDIEIDVDELEPCNFNTVEAMQELIQRLQEEV</sequence>
<reference evidence="2 3" key="1">
    <citation type="submission" date="2023-06" db="EMBL/GenBank/DDBJ databases">
        <title>Identification and characterization of horizontal gene transfer across gut microbiota members of farm animals based on homology search.</title>
        <authorList>
            <person name="Schwarzerova J."/>
            <person name="Nykrynova M."/>
            <person name="Jureckova K."/>
            <person name="Cejkova D."/>
            <person name="Rychlik I."/>
        </authorList>
    </citation>
    <scope>NUCLEOTIDE SEQUENCE [LARGE SCALE GENOMIC DNA]</scope>
    <source>
        <strain evidence="2 3">ET340</strain>
    </source>
</reference>
<proteinExistence type="predicted"/>
<dbReference type="RefSeq" id="WP_289600766.1">
    <property type="nucleotide sequence ID" value="NZ_JAUDCL010000043.1"/>
</dbReference>
<evidence type="ECO:0000313" key="3">
    <source>
        <dbReference type="Proteomes" id="UP001529380"/>
    </source>
</evidence>
<dbReference type="SUPFAM" id="SSF47336">
    <property type="entry name" value="ACP-like"/>
    <property type="match status" value="1"/>
</dbReference>
<organism evidence="2 3">
    <name type="scientific">Allofournierella massiliensis</name>
    <dbReference type="NCBI Taxonomy" id="1650663"/>
    <lineage>
        <taxon>Bacteria</taxon>
        <taxon>Bacillati</taxon>
        <taxon>Bacillota</taxon>
        <taxon>Clostridia</taxon>
        <taxon>Eubacteriales</taxon>
        <taxon>Oscillospiraceae</taxon>
        <taxon>Allofournierella</taxon>
    </lineage>
</organism>
<dbReference type="EMBL" id="JAUDCL010000043">
    <property type="protein sequence ID" value="MDM8202505.1"/>
    <property type="molecule type" value="Genomic_DNA"/>
</dbReference>
<dbReference type="Gene3D" id="1.10.1200.10">
    <property type="entry name" value="ACP-like"/>
    <property type="match status" value="1"/>
</dbReference>
<evidence type="ECO:0000259" key="1">
    <source>
        <dbReference type="PROSITE" id="PS50075"/>
    </source>
</evidence>
<feature type="domain" description="Carrier" evidence="1">
    <location>
        <begin position="1"/>
        <end position="73"/>
    </location>
</feature>
<comment type="caution">
    <text evidence="2">The sequence shown here is derived from an EMBL/GenBank/DDBJ whole genome shotgun (WGS) entry which is preliminary data.</text>
</comment>
<name>A0ABT7UW99_9FIRM</name>
<evidence type="ECO:0000313" key="2">
    <source>
        <dbReference type="EMBL" id="MDM8202505.1"/>
    </source>
</evidence>
<gene>
    <name evidence="2" type="ORF">QUW08_14565</name>
</gene>
<dbReference type="PROSITE" id="PS50075">
    <property type="entry name" value="CARRIER"/>
    <property type="match status" value="1"/>
</dbReference>